<dbReference type="CDD" id="cd16406">
    <property type="entry name" value="ParB_N_like"/>
    <property type="match status" value="1"/>
</dbReference>
<name>A0A562RKY3_9BURK</name>
<dbReference type="GO" id="GO:0007059">
    <property type="term" value="P:chromosome segregation"/>
    <property type="evidence" value="ECO:0007669"/>
    <property type="project" value="TreeGrafter"/>
</dbReference>
<dbReference type="OrthoDB" id="9813122at2"/>
<proteinExistence type="predicted"/>
<comment type="caution">
    <text evidence="1">The sequence shown here is derived from an EMBL/GenBank/DDBJ whole genome shotgun (WGS) entry which is preliminary data.</text>
</comment>
<protein>
    <submittedName>
        <fullName evidence="1">ParB family chromosome partitioning protein</fullName>
    </submittedName>
</protein>
<dbReference type="SUPFAM" id="SSF109709">
    <property type="entry name" value="KorB DNA-binding domain-like"/>
    <property type="match status" value="1"/>
</dbReference>
<dbReference type="RefSeq" id="WP_145647031.1">
    <property type="nucleotide sequence ID" value="NZ_VLLB01000001.1"/>
</dbReference>
<reference evidence="1 2" key="1">
    <citation type="journal article" date="2015" name="Stand. Genomic Sci.">
        <title>Genomic Encyclopedia of Bacterial and Archaeal Type Strains, Phase III: the genomes of soil and plant-associated and newly described type strains.</title>
        <authorList>
            <person name="Whitman W.B."/>
            <person name="Woyke T."/>
            <person name="Klenk H.P."/>
            <person name="Zhou Y."/>
            <person name="Lilburn T.G."/>
            <person name="Beck B.J."/>
            <person name="De Vos P."/>
            <person name="Vandamme P."/>
            <person name="Eisen J.A."/>
            <person name="Garrity G."/>
            <person name="Hugenholtz P."/>
            <person name="Kyrpides N.C."/>
        </authorList>
    </citation>
    <scope>NUCLEOTIDE SEQUENCE [LARGE SCALE GENOMIC DNA]</scope>
    <source>
        <strain evidence="1 2">CGMCC 1.10822</strain>
    </source>
</reference>
<evidence type="ECO:0000313" key="1">
    <source>
        <dbReference type="EMBL" id="TWI69264.1"/>
    </source>
</evidence>
<sequence length="643" mass="69272">MSAVLNTPIHPAASTAQAPHAVALRHATLACVLHAQLVRSAYNVRRKGAPIHELKALIRSQGLLQNLIGYWQVGAGGVTGLIEIVAGERRMLALGELIAEGALPPDYEVPVLIVSRDEAVAISLAENMGREPMHPADLFDAMLALAGAGRDAHELALAFGTDVQAVRRWLRLAKVAPSLLDLYRNGHATHEQMTALAVSDDQEAQRRAWEALPDYGRSPNQLRQLLTSGDINVRTDRVARFVGVAALEQAGAVIRRDLFSEKGDGYLGDTALLADLAVARLERIAQRVRREGHAWVSVVLRVDAAFVSYYARAPLLQLEPDLQQKAQLAAIDNETAALRAQSADGLNETQRAARDRRLQRLYTQRQGIERALVVPEPQIASLSGALVTLDHEGRPTIYRHLIRPEDKSKLPGAEAPKRAPRPLHPEKLIRLLTTHRTLALAAEVVRQPHAALALAVQALWRDVTGGPSHGAGIRLLPFHACPEAADSPAARALADVEERLAALAVPPGVPLAWCMAQTPETLLTLLAFAVARSVDTVLGTEAPHAAFEELALAVKLDMRQWWQPTAAGYFVQLTKPRIVQLVGEVVSARAAVPLESASKEVAAQLAEQVFAGVDWLPAVLRTPIEADAEPAPSPGIGDGVAMA</sequence>
<dbReference type="EMBL" id="VLLB01000001">
    <property type="protein sequence ID" value="TWI69264.1"/>
    <property type="molecule type" value="Genomic_DNA"/>
</dbReference>
<accession>A0A562RKY3</accession>
<dbReference type="Proteomes" id="UP000318431">
    <property type="component" value="Unassembled WGS sequence"/>
</dbReference>
<dbReference type="AlphaFoldDB" id="A0A562RKY3"/>
<dbReference type="InterPro" id="IPR036086">
    <property type="entry name" value="ParB/Sulfiredoxin_sf"/>
</dbReference>
<dbReference type="Gene3D" id="1.10.10.2830">
    <property type="match status" value="1"/>
</dbReference>
<dbReference type="PANTHER" id="PTHR33375">
    <property type="entry name" value="CHROMOSOME-PARTITIONING PROTEIN PARB-RELATED"/>
    <property type="match status" value="1"/>
</dbReference>
<gene>
    <name evidence="1" type="ORF">IP91_00331</name>
</gene>
<dbReference type="GO" id="GO:0005694">
    <property type="term" value="C:chromosome"/>
    <property type="evidence" value="ECO:0007669"/>
    <property type="project" value="TreeGrafter"/>
</dbReference>
<organism evidence="1 2">
    <name type="scientific">Pseudoduganella lurida</name>
    <dbReference type="NCBI Taxonomy" id="1036180"/>
    <lineage>
        <taxon>Bacteria</taxon>
        <taxon>Pseudomonadati</taxon>
        <taxon>Pseudomonadota</taxon>
        <taxon>Betaproteobacteria</taxon>
        <taxon>Burkholderiales</taxon>
        <taxon>Oxalobacteraceae</taxon>
        <taxon>Telluria group</taxon>
        <taxon>Pseudoduganella</taxon>
    </lineage>
</organism>
<keyword evidence="2" id="KW-1185">Reference proteome</keyword>
<dbReference type="SUPFAM" id="SSF110849">
    <property type="entry name" value="ParB/Sulfiredoxin"/>
    <property type="match status" value="1"/>
</dbReference>
<evidence type="ECO:0000313" key="2">
    <source>
        <dbReference type="Proteomes" id="UP000318431"/>
    </source>
</evidence>
<dbReference type="PANTHER" id="PTHR33375:SF7">
    <property type="entry name" value="CHROMOSOME 2-PARTITIONING PROTEIN PARB-RELATED"/>
    <property type="match status" value="1"/>
</dbReference>
<dbReference type="InterPro" id="IPR050336">
    <property type="entry name" value="Chromosome_partition/occlusion"/>
</dbReference>